<evidence type="ECO:0008006" key="3">
    <source>
        <dbReference type="Google" id="ProtNLM"/>
    </source>
</evidence>
<dbReference type="AlphaFoldDB" id="A0A934VUE3"/>
<name>A0A934VUE3_9BACT</name>
<dbReference type="EMBL" id="JAENIL010000110">
    <property type="protein sequence ID" value="MBK1880643.1"/>
    <property type="molecule type" value="Genomic_DNA"/>
</dbReference>
<reference evidence="1" key="1">
    <citation type="submission" date="2021-01" db="EMBL/GenBank/DDBJ databases">
        <title>Modified the classification status of verrucomicrobia.</title>
        <authorList>
            <person name="Feng X."/>
        </authorList>
    </citation>
    <scope>NUCLEOTIDE SEQUENCE</scope>
    <source>
        <strain evidence="1">KCTC 13126</strain>
    </source>
</reference>
<evidence type="ECO:0000313" key="1">
    <source>
        <dbReference type="EMBL" id="MBK1880643.1"/>
    </source>
</evidence>
<organism evidence="1 2">
    <name type="scientific">Pelagicoccus mobilis</name>
    <dbReference type="NCBI Taxonomy" id="415221"/>
    <lineage>
        <taxon>Bacteria</taxon>
        <taxon>Pseudomonadati</taxon>
        <taxon>Verrucomicrobiota</taxon>
        <taxon>Opitutia</taxon>
        <taxon>Puniceicoccales</taxon>
        <taxon>Pelagicoccaceae</taxon>
        <taxon>Pelagicoccus</taxon>
    </lineage>
</organism>
<evidence type="ECO:0000313" key="2">
    <source>
        <dbReference type="Proteomes" id="UP000617628"/>
    </source>
</evidence>
<gene>
    <name evidence="1" type="ORF">JIN87_27400</name>
</gene>
<comment type="caution">
    <text evidence="1">The sequence shown here is derived from an EMBL/GenBank/DDBJ whole genome shotgun (WGS) entry which is preliminary data.</text>
</comment>
<sequence length="146" mass="16441">MLTSCTLHPSGPMTPQTYVLPFGKYTAFQNVLIGEPVESVNMGIPQARQIIDEIARRFEGKWSYIGNRINRHSVDPMVYIFAKQEAPGFHSMAVVSYSSYTEKFAKIEREIANSVNLDFETFNDLEAAQSWTQQRLALANATETTA</sequence>
<keyword evidence="2" id="KW-1185">Reference proteome</keyword>
<proteinExistence type="predicted"/>
<dbReference type="RefSeq" id="WP_200359827.1">
    <property type="nucleotide sequence ID" value="NZ_JAENIL010000110.1"/>
</dbReference>
<protein>
    <recommendedName>
        <fullName evidence="3">STAS/SEC14 domain-containing protein</fullName>
    </recommendedName>
</protein>
<accession>A0A934VUE3</accession>
<dbReference type="Proteomes" id="UP000617628">
    <property type="component" value="Unassembled WGS sequence"/>
</dbReference>